<reference evidence="1 2" key="1">
    <citation type="journal article" date="2015" name="Genome Biol. Evol.">
        <title>Comparative Genomics of a Bacterivorous Green Alga Reveals Evolutionary Causalities and Consequences of Phago-Mixotrophic Mode of Nutrition.</title>
        <authorList>
            <person name="Burns J.A."/>
            <person name="Paasch A."/>
            <person name="Narechania A."/>
            <person name="Kim E."/>
        </authorList>
    </citation>
    <scope>NUCLEOTIDE SEQUENCE [LARGE SCALE GENOMIC DNA]</scope>
    <source>
        <strain evidence="1 2">PLY_AMNH</strain>
    </source>
</reference>
<dbReference type="EMBL" id="LGRX02012257">
    <property type="protein sequence ID" value="KAK3267680.1"/>
    <property type="molecule type" value="Genomic_DNA"/>
</dbReference>
<protein>
    <submittedName>
        <fullName evidence="1">Uncharacterized protein</fullName>
    </submittedName>
</protein>
<keyword evidence="2" id="KW-1185">Reference proteome</keyword>
<evidence type="ECO:0000313" key="2">
    <source>
        <dbReference type="Proteomes" id="UP001190700"/>
    </source>
</evidence>
<accession>A0AAE0L0X9</accession>
<gene>
    <name evidence="1" type="ORF">CYMTET_23779</name>
</gene>
<organism evidence="1 2">
    <name type="scientific">Cymbomonas tetramitiformis</name>
    <dbReference type="NCBI Taxonomy" id="36881"/>
    <lineage>
        <taxon>Eukaryota</taxon>
        <taxon>Viridiplantae</taxon>
        <taxon>Chlorophyta</taxon>
        <taxon>Pyramimonadophyceae</taxon>
        <taxon>Pyramimonadales</taxon>
        <taxon>Pyramimonadaceae</taxon>
        <taxon>Cymbomonas</taxon>
    </lineage>
</organism>
<dbReference type="AlphaFoldDB" id="A0AAE0L0X9"/>
<proteinExistence type="predicted"/>
<comment type="caution">
    <text evidence="1">The sequence shown here is derived from an EMBL/GenBank/DDBJ whole genome shotgun (WGS) entry which is preliminary data.</text>
</comment>
<sequence>MAAGGSAVAGVGVLQVGTLIEVFWPGGMVEVRSRWQRWMDGAWRRNEACLWDGGCWIRRDQRRGVLSAGVLCAALRSRRALTEQAGLNGALPAEPP</sequence>
<dbReference type="Proteomes" id="UP001190700">
    <property type="component" value="Unassembled WGS sequence"/>
</dbReference>
<name>A0AAE0L0X9_9CHLO</name>
<evidence type="ECO:0000313" key="1">
    <source>
        <dbReference type="EMBL" id="KAK3267680.1"/>
    </source>
</evidence>